<accession>A0A1W1HI32</accession>
<dbReference type="InterPro" id="IPR002716">
    <property type="entry name" value="PIN_dom"/>
</dbReference>
<dbReference type="Gene3D" id="3.40.50.1010">
    <property type="entry name" value="5'-nuclease"/>
    <property type="match status" value="1"/>
</dbReference>
<dbReference type="EMBL" id="FWEV01000303">
    <property type="protein sequence ID" value="SLM32106.1"/>
    <property type="molecule type" value="Genomic_DNA"/>
</dbReference>
<dbReference type="STRING" id="1246637.MTBBW1_60006"/>
<gene>
    <name evidence="2" type="ORF">MTBBW1_60006</name>
</gene>
<reference evidence="2 3" key="1">
    <citation type="submission" date="2017-03" db="EMBL/GenBank/DDBJ databases">
        <authorList>
            <person name="Afonso C.L."/>
            <person name="Miller P.J."/>
            <person name="Scott M.A."/>
            <person name="Spackman E."/>
            <person name="Goraichik I."/>
            <person name="Dimitrov K.M."/>
            <person name="Suarez D.L."/>
            <person name="Swayne D.E."/>
        </authorList>
    </citation>
    <scope>NUCLEOTIDE SEQUENCE [LARGE SCALE GENOMIC DNA]</scope>
    <source>
        <strain evidence="2">PRJEB14757</strain>
    </source>
</reference>
<dbReference type="AlphaFoldDB" id="A0A1W1HI32"/>
<name>A0A1W1HI32_9BACT</name>
<dbReference type="InterPro" id="IPR029060">
    <property type="entry name" value="PIN-like_dom_sf"/>
</dbReference>
<dbReference type="SUPFAM" id="SSF88723">
    <property type="entry name" value="PIN domain-like"/>
    <property type="match status" value="1"/>
</dbReference>
<dbReference type="Pfam" id="PF01850">
    <property type="entry name" value="PIN"/>
    <property type="match status" value="1"/>
</dbReference>
<evidence type="ECO:0000259" key="1">
    <source>
        <dbReference type="Pfam" id="PF01850"/>
    </source>
</evidence>
<evidence type="ECO:0000313" key="3">
    <source>
        <dbReference type="Proteomes" id="UP000191931"/>
    </source>
</evidence>
<dbReference type="Proteomes" id="UP000191931">
    <property type="component" value="Unassembled WGS sequence"/>
</dbReference>
<feature type="domain" description="PIN" evidence="1">
    <location>
        <begin position="61"/>
        <end position="124"/>
    </location>
</feature>
<dbReference type="RefSeq" id="WP_080797886.1">
    <property type="nucleotide sequence ID" value="NZ_LT828540.1"/>
</dbReference>
<sequence>MKIYFDVCCLNRPYDDQTQDRIHLETEAIMTILKHIELKEWYWISSGVVNYEISKISDEEKKCRLQSLVRWATEFVSVEQDTYNKAKEIQQLEIKAYDALHIACAEQGDADIFLSTDDKLIKASKRNKEAINIEVENPLTWLQKVI</sequence>
<protein>
    <recommendedName>
        <fullName evidence="1">PIN domain-containing protein</fullName>
    </recommendedName>
</protein>
<evidence type="ECO:0000313" key="2">
    <source>
        <dbReference type="EMBL" id="SLM32106.1"/>
    </source>
</evidence>
<keyword evidence="3" id="KW-1185">Reference proteome</keyword>
<proteinExistence type="predicted"/>
<organism evidence="2 3">
    <name type="scientific">Desulfamplus magnetovallimortis</name>
    <dbReference type="NCBI Taxonomy" id="1246637"/>
    <lineage>
        <taxon>Bacteria</taxon>
        <taxon>Pseudomonadati</taxon>
        <taxon>Thermodesulfobacteriota</taxon>
        <taxon>Desulfobacteria</taxon>
        <taxon>Desulfobacterales</taxon>
        <taxon>Desulfobacteraceae</taxon>
        <taxon>Desulfamplus</taxon>
    </lineage>
</organism>
<dbReference type="OrthoDB" id="5624224at2"/>